<feature type="domain" description="ATP-grasp" evidence="2">
    <location>
        <begin position="56"/>
        <end position="240"/>
    </location>
</feature>
<evidence type="ECO:0000256" key="1">
    <source>
        <dbReference type="PROSITE-ProRule" id="PRU00409"/>
    </source>
</evidence>
<keyword evidence="1" id="KW-0547">Nucleotide-binding</keyword>
<dbReference type="Proteomes" id="UP000886043">
    <property type="component" value="Unassembled WGS sequence"/>
</dbReference>
<gene>
    <name evidence="3" type="ORF">ENJ40_00540</name>
</gene>
<dbReference type="EMBL" id="DRMH01000009">
    <property type="protein sequence ID" value="HFC96932.1"/>
    <property type="molecule type" value="Genomic_DNA"/>
</dbReference>
<dbReference type="Pfam" id="PF08443">
    <property type="entry name" value="RimK"/>
    <property type="match status" value="1"/>
</dbReference>
<dbReference type="GO" id="GO:0009432">
    <property type="term" value="P:SOS response"/>
    <property type="evidence" value="ECO:0007669"/>
    <property type="project" value="TreeGrafter"/>
</dbReference>
<accession>A0A7C3CKC2</accession>
<proteinExistence type="predicted"/>
<protein>
    <recommendedName>
        <fullName evidence="2">ATP-grasp domain-containing protein</fullName>
    </recommendedName>
</protein>
<dbReference type="PANTHER" id="PTHR21621:SF0">
    <property type="entry name" value="BETA-CITRYLGLUTAMATE SYNTHASE B-RELATED"/>
    <property type="match status" value="1"/>
</dbReference>
<dbReference type="GO" id="GO:0005524">
    <property type="term" value="F:ATP binding"/>
    <property type="evidence" value="ECO:0007669"/>
    <property type="project" value="UniProtKB-UniRule"/>
</dbReference>
<reference evidence="3" key="1">
    <citation type="journal article" date="2020" name="mSystems">
        <title>Genome- and Community-Level Interaction Insights into Carbon Utilization and Element Cycling Functions of Hydrothermarchaeota in Hydrothermal Sediment.</title>
        <authorList>
            <person name="Zhou Z."/>
            <person name="Liu Y."/>
            <person name="Xu W."/>
            <person name="Pan J."/>
            <person name="Luo Z.H."/>
            <person name="Li M."/>
        </authorList>
    </citation>
    <scope>NUCLEOTIDE SEQUENCE [LARGE SCALE GENOMIC DNA]</scope>
    <source>
        <strain evidence="3">HyVt-483</strain>
    </source>
</reference>
<dbReference type="AlphaFoldDB" id="A0A7C3CKC2"/>
<dbReference type="Gene3D" id="3.30.470.20">
    <property type="entry name" value="ATP-grasp fold, B domain"/>
    <property type="match status" value="1"/>
</dbReference>
<dbReference type="GO" id="GO:0018169">
    <property type="term" value="F:ribosomal S6-glutamic acid ligase activity"/>
    <property type="evidence" value="ECO:0007669"/>
    <property type="project" value="TreeGrafter"/>
</dbReference>
<dbReference type="PANTHER" id="PTHR21621">
    <property type="entry name" value="RIBOSOMAL PROTEIN S6 MODIFICATION PROTEIN"/>
    <property type="match status" value="1"/>
</dbReference>
<dbReference type="InterPro" id="IPR011761">
    <property type="entry name" value="ATP-grasp"/>
</dbReference>
<keyword evidence="1" id="KW-0067">ATP-binding</keyword>
<evidence type="ECO:0000313" key="3">
    <source>
        <dbReference type="EMBL" id="HFC96932.1"/>
    </source>
</evidence>
<dbReference type="GO" id="GO:0046872">
    <property type="term" value="F:metal ion binding"/>
    <property type="evidence" value="ECO:0007669"/>
    <property type="project" value="InterPro"/>
</dbReference>
<evidence type="ECO:0000259" key="2">
    <source>
        <dbReference type="PROSITE" id="PS50975"/>
    </source>
</evidence>
<name>A0A7C3CKC2_9BACT</name>
<feature type="non-terminal residue" evidence="3">
    <location>
        <position position="1"/>
    </location>
</feature>
<comment type="caution">
    <text evidence="3">The sequence shown here is derived from an EMBL/GenBank/DDBJ whole genome shotgun (WGS) entry which is preliminary data.</text>
</comment>
<dbReference type="SUPFAM" id="SSF56059">
    <property type="entry name" value="Glutathione synthetase ATP-binding domain-like"/>
    <property type="match status" value="1"/>
</dbReference>
<dbReference type="InterPro" id="IPR013651">
    <property type="entry name" value="ATP-grasp_RimK-type"/>
</dbReference>
<dbReference type="GO" id="GO:0005737">
    <property type="term" value="C:cytoplasm"/>
    <property type="evidence" value="ECO:0007669"/>
    <property type="project" value="TreeGrafter"/>
</dbReference>
<sequence>RVFRERYQELCKGDLILGRISLKPGEEGILLDLSSRGVEAYPSLLAQALSRSKTLQATVLTEFMPPATLVIRDRHDLIRALSLYAELGIEEVITKEDRANCGLGIHLWRNVEEVFNHAGLPPLNYPFVLQPRFSRVRDIRVIILGDYQEAYLREHPYSFRHNLYFGGRSRPYDLSREERDFCLRVMARGQFPYAHLDMVYTEEGGPYLMEINLRGGLKGARISTEEYQERLSALTEAFLKEWLARHPGARKL</sequence>
<organism evidence="3">
    <name type="scientific">Thermosulfurimonas dismutans</name>
    <dbReference type="NCBI Taxonomy" id="999894"/>
    <lineage>
        <taxon>Bacteria</taxon>
        <taxon>Pseudomonadati</taxon>
        <taxon>Thermodesulfobacteriota</taxon>
        <taxon>Thermodesulfobacteria</taxon>
        <taxon>Thermodesulfobacteriales</taxon>
        <taxon>Thermodesulfobacteriaceae</taxon>
        <taxon>Thermosulfurimonas</taxon>
    </lineage>
</organism>
<dbReference type="PROSITE" id="PS50975">
    <property type="entry name" value="ATP_GRASP"/>
    <property type="match status" value="1"/>
</dbReference>